<accession>A0A0H3Y7R3</accession>
<name>A0A0H3Y7R3_ACACA</name>
<dbReference type="SUPFAM" id="SSF48452">
    <property type="entry name" value="TPR-like"/>
    <property type="match status" value="1"/>
</dbReference>
<dbReference type="VEuPathDB" id="AmoebaDB:ACA1_136120"/>
<organism evidence="1">
    <name type="scientific">Acanthamoeba castellanii</name>
    <name type="common">Amoeba</name>
    <dbReference type="NCBI Taxonomy" id="5755"/>
    <lineage>
        <taxon>Eukaryota</taxon>
        <taxon>Amoebozoa</taxon>
        <taxon>Discosea</taxon>
        <taxon>Longamoebia</taxon>
        <taxon>Centramoebida</taxon>
        <taxon>Acanthamoebidae</taxon>
        <taxon>Acanthamoeba</taxon>
    </lineage>
</organism>
<reference evidence="1" key="1">
    <citation type="submission" date="2015-01" db="EMBL/GenBank/DDBJ databases">
        <title>Protein import complexes in the mitochondrial outer membrane of Amoebozoa representatives.</title>
        <authorList>
            <person name="Buczek D."/>
            <person name="Wojtkowska M."/>
            <person name="Suzuki Y."/>
            <person name="Kmita H."/>
            <person name="Makalowski W."/>
        </authorList>
    </citation>
    <scope>NUCLEOTIDE SEQUENCE</scope>
</reference>
<dbReference type="Gene3D" id="1.25.40.10">
    <property type="entry name" value="Tetratricopeptide repeat domain"/>
    <property type="match status" value="1"/>
</dbReference>
<proteinExistence type="evidence at transcript level"/>
<sequence length="273" mass="30672">MAEGSSLLVATAQGTDYASVDNLFEQSCKKLAEAHALYPTDSQILSEWGDGLSEHATSKIAATAKSRKVLSPAQLEQAQSLFRESYGKYEDSLSLSQMDLDRDIVLSNYGLALSDHAMVAEPAESKDLFARSYEKYRLAASLKPDNVLTQCNLAMTYVLHSCTLADAAEREQLWASAEEILNTQVLKNDYWTYFCMARLASVRGHEAACQAWLEKCAKKNYLAKRTKWFCVHFANVKRAPWFRAMKQAQTGERTREREVLANLFAQQEEEAQA</sequence>
<dbReference type="AlphaFoldDB" id="A0A0H3Y7R3"/>
<evidence type="ECO:0000313" key="1">
    <source>
        <dbReference type="EMBL" id="AKN09683.1"/>
    </source>
</evidence>
<dbReference type="InterPro" id="IPR011990">
    <property type="entry name" value="TPR-like_helical_dom_sf"/>
</dbReference>
<protein>
    <submittedName>
        <fullName evidence="1">Tom20</fullName>
    </submittedName>
</protein>
<dbReference type="EMBL" id="KP411214">
    <property type="protein sequence ID" value="AKN09683.1"/>
    <property type="molecule type" value="mRNA"/>
</dbReference>